<feature type="compositionally biased region" description="Polar residues" evidence="3">
    <location>
        <begin position="305"/>
        <end position="314"/>
    </location>
</feature>
<dbReference type="EMBL" id="BLQM01000118">
    <property type="protein sequence ID" value="GMH65966.1"/>
    <property type="molecule type" value="Genomic_DNA"/>
</dbReference>
<dbReference type="AlphaFoldDB" id="A0A9W7A9B9"/>
<feature type="region of interest" description="Disordered" evidence="3">
    <location>
        <begin position="56"/>
        <end position="76"/>
    </location>
</feature>
<feature type="region of interest" description="Disordered" evidence="3">
    <location>
        <begin position="248"/>
        <end position="314"/>
    </location>
</feature>
<feature type="compositionally biased region" description="Basic residues" evidence="3">
    <location>
        <begin position="460"/>
        <end position="474"/>
    </location>
</feature>
<feature type="domain" description="CCT" evidence="4">
    <location>
        <begin position="517"/>
        <end position="559"/>
    </location>
</feature>
<keyword evidence="2" id="KW-0539">Nucleus</keyword>
<feature type="region of interest" description="Disordered" evidence="3">
    <location>
        <begin position="455"/>
        <end position="485"/>
    </location>
</feature>
<dbReference type="PANTHER" id="PTHR31319:SF77">
    <property type="entry name" value="ZINC FINGER PROTEIN CONSTANS-LIKE 4"/>
    <property type="match status" value="1"/>
</dbReference>
<evidence type="ECO:0000256" key="2">
    <source>
        <dbReference type="ARBA" id="ARBA00023242"/>
    </source>
</evidence>
<evidence type="ECO:0000313" key="5">
    <source>
        <dbReference type="EMBL" id="GMH65966.1"/>
    </source>
</evidence>
<dbReference type="PANTHER" id="PTHR31319">
    <property type="entry name" value="ZINC FINGER PROTEIN CONSTANS-LIKE 4"/>
    <property type="match status" value="1"/>
</dbReference>
<name>A0A9W7A9B9_9STRA</name>
<dbReference type="PROSITE" id="PS51017">
    <property type="entry name" value="CCT"/>
    <property type="match status" value="1"/>
</dbReference>
<evidence type="ECO:0000256" key="1">
    <source>
        <dbReference type="ARBA" id="ARBA00004123"/>
    </source>
</evidence>
<protein>
    <recommendedName>
        <fullName evidence="4">CCT domain-containing protein</fullName>
    </recommendedName>
</protein>
<evidence type="ECO:0000313" key="6">
    <source>
        <dbReference type="Proteomes" id="UP001162640"/>
    </source>
</evidence>
<proteinExistence type="predicted"/>
<feature type="compositionally biased region" description="Low complexity" evidence="3">
    <location>
        <begin position="286"/>
        <end position="304"/>
    </location>
</feature>
<gene>
    <name evidence="5" type="ORF">TL16_g04325</name>
</gene>
<comment type="subcellular location">
    <subcellularLocation>
        <location evidence="1">Nucleus</location>
    </subcellularLocation>
</comment>
<sequence length="572" mass="61866">MNDFCDEKLDDDGFTASAAVAGGEAYRAAQADSLSRPLSSRRAVIKFRPFVTQREFYKEKRSPPKPPPTMSFDFDPSSFNFGAPVTSIPPTSQVSQLGRTPPNFTPGSYEQSHFGKRHRSGSISTRLRSASDLESTGLISKSQKGLIKDLIISGDEGLQRALDRWEEGDESSLRKMIKEGALIKKGGVDILEDLDFDTLDFSTLTPTAGPPGAAKPVTPSSDFSQLNDPLFEGGGGFDGIGEMDFNMMGGDAVSGGPRERGNSLVFEDGGGNGGNGNLAQRKQSFREASAASANRRRSNSLSQSMGTPSQPAGINFSTSLFGSVNEKSGVGGDGKEEGIMQSGSFLNMDLNNSSYQGQWMDKLAAVPTGSMGNSSTGGFEGIGSLEALGPNSQGGQMYVGDPNQAQYGGVYNPNGAGQVHPNQYGDDSQPVQHIQQNYQYGVQAGVPRGQQQWGCVKPKGQAKPKPRTKGKPQRTKGGVSGGRPLMEDSGIVISPDFEYNPPVRPEGWVGAYSPQSRRLRIQRFLEKRECRVWTKKVKYDVRKNFADSRMRVKGRFVKKEDEVLMRELMSLT</sequence>
<dbReference type="GO" id="GO:0005634">
    <property type="term" value="C:nucleus"/>
    <property type="evidence" value="ECO:0007669"/>
    <property type="project" value="UniProtKB-SubCell"/>
</dbReference>
<accession>A0A9W7A9B9</accession>
<dbReference type="Proteomes" id="UP001162640">
    <property type="component" value="Unassembled WGS sequence"/>
</dbReference>
<comment type="caution">
    <text evidence="5">The sequence shown here is derived from an EMBL/GenBank/DDBJ whole genome shotgun (WGS) entry which is preliminary data.</text>
</comment>
<organism evidence="5 6">
    <name type="scientific">Triparma laevis f. inornata</name>
    <dbReference type="NCBI Taxonomy" id="1714386"/>
    <lineage>
        <taxon>Eukaryota</taxon>
        <taxon>Sar</taxon>
        <taxon>Stramenopiles</taxon>
        <taxon>Ochrophyta</taxon>
        <taxon>Bolidophyceae</taxon>
        <taxon>Parmales</taxon>
        <taxon>Triparmaceae</taxon>
        <taxon>Triparma</taxon>
    </lineage>
</organism>
<evidence type="ECO:0000256" key="3">
    <source>
        <dbReference type="SAM" id="MobiDB-lite"/>
    </source>
</evidence>
<feature type="compositionally biased region" description="Low complexity" evidence="3">
    <location>
        <begin position="206"/>
        <end position="219"/>
    </location>
</feature>
<dbReference type="InterPro" id="IPR010402">
    <property type="entry name" value="CCT_domain"/>
</dbReference>
<feature type="region of interest" description="Disordered" evidence="3">
    <location>
        <begin position="206"/>
        <end position="226"/>
    </location>
</feature>
<reference evidence="6" key="1">
    <citation type="journal article" date="2023" name="Commun. Biol.">
        <title>Genome analysis of Parmales, the sister group of diatoms, reveals the evolutionary specialization of diatoms from phago-mixotrophs to photoautotrophs.</title>
        <authorList>
            <person name="Ban H."/>
            <person name="Sato S."/>
            <person name="Yoshikawa S."/>
            <person name="Yamada K."/>
            <person name="Nakamura Y."/>
            <person name="Ichinomiya M."/>
            <person name="Sato N."/>
            <person name="Blanc-Mathieu R."/>
            <person name="Endo H."/>
            <person name="Kuwata A."/>
            <person name="Ogata H."/>
        </authorList>
    </citation>
    <scope>NUCLEOTIDE SEQUENCE [LARGE SCALE GENOMIC DNA]</scope>
</reference>
<dbReference type="Pfam" id="PF06203">
    <property type="entry name" value="CCT"/>
    <property type="match status" value="1"/>
</dbReference>
<dbReference type="InterPro" id="IPR045281">
    <property type="entry name" value="CONSTANS-like"/>
</dbReference>
<evidence type="ECO:0000259" key="4">
    <source>
        <dbReference type="PROSITE" id="PS51017"/>
    </source>
</evidence>